<proteinExistence type="predicted"/>
<dbReference type="PROSITE" id="PS50297">
    <property type="entry name" value="ANK_REP_REGION"/>
    <property type="match status" value="1"/>
</dbReference>
<organism evidence="4 5">
    <name type="scientific">Sulfurimonas diazotrophicus</name>
    <dbReference type="NCBI Taxonomy" id="3131939"/>
    <lineage>
        <taxon>Bacteria</taxon>
        <taxon>Pseudomonadati</taxon>
        <taxon>Campylobacterota</taxon>
        <taxon>Epsilonproteobacteria</taxon>
        <taxon>Campylobacterales</taxon>
        <taxon>Sulfurimonadaceae</taxon>
        <taxon>Sulfurimonas</taxon>
    </lineage>
</organism>
<dbReference type="SUPFAM" id="SSF48403">
    <property type="entry name" value="Ankyrin repeat"/>
    <property type="match status" value="1"/>
</dbReference>
<keyword evidence="5" id="KW-1185">Reference proteome</keyword>
<dbReference type="PANTHER" id="PTHR24173:SF83">
    <property type="entry name" value="SOCS BOX DOMAIN-CONTAINING PROTEIN"/>
    <property type="match status" value="1"/>
</dbReference>
<dbReference type="Gene3D" id="1.25.40.20">
    <property type="entry name" value="Ankyrin repeat-containing domain"/>
    <property type="match status" value="1"/>
</dbReference>
<evidence type="ECO:0000313" key="5">
    <source>
        <dbReference type="Proteomes" id="UP001447842"/>
    </source>
</evidence>
<protein>
    <submittedName>
        <fullName evidence="4">Ankyrin repeat domain-containing protein</fullName>
    </submittedName>
</protein>
<dbReference type="RefSeq" id="WP_345973720.1">
    <property type="nucleotide sequence ID" value="NZ_CP147920.1"/>
</dbReference>
<gene>
    <name evidence="4" type="ORF">WCY31_06260</name>
</gene>
<dbReference type="PROSITE" id="PS50088">
    <property type="entry name" value="ANK_REPEAT"/>
    <property type="match status" value="1"/>
</dbReference>
<dbReference type="PANTHER" id="PTHR24173">
    <property type="entry name" value="ANKYRIN REPEAT CONTAINING"/>
    <property type="match status" value="1"/>
</dbReference>
<sequence length="159" mass="17208">MSNWSTLLQSDDYLGVKKSLKEGADVNEKSEHGESVIAQALRLRCSDELLELLVGAGADLFDADDEGVSVFDVAITYNNPAMVRKIIAEGVDVNETRRASGFTPLMAAVCYNRKEIVELLMANGADTAITDKLGLTGADYARKTHRKQMLGLLGEEGAE</sequence>
<dbReference type="Pfam" id="PF12796">
    <property type="entry name" value="Ank_2"/>
    <property type="match status" value="1"/>
</dbReference>
<accession>A0ABZ3HCQ8</accession>
<evidence type="ECO:0000313" key="4">
    <source>
        <dbReference type="EMBL" id="XAU16310.1"/>
    </source>
</evidence>
<dbReference type="SMART" id="SM00248">
    <property type="entry name" value="ANK"/>
    <property type="match status" value="3"/>
</dbReference>
<name>A0ABZ3HCQ8_9BACT</name>
<keyword evidence="1" id="KW-0677">Repeat</keyword>
<evidence type="ECO:0000256" key="1">
    <source>
        <dbReference type="ARBA" id="ARBA00022737"/>
    </source>
</evidence>
<dbReference type="InterPro" id="IPR002110">
    <property type="entry name" value="Ankyrin_rpt"/>
</dbReference>
<keyword evidence="2 3" id="KW-0040">ANK repeat</keyword>
<evidence type="ECO:0000256" key="2">
    <source>
        <dbReference type="ARBA" id="ARBA00023043"/>
    </source>
</evidence>
<reference evidence="4 5" key="1">
    <citation type="submission" date="2024-03" db="EMBL/GenBank/DDBJ databases">
        <title>Sulfurimonas sp. HSL3-1.</title>
        <authorList>
            <person name="Wang S."/>
        </authorList>
    </citation>
    <scope>NUCLEOTIDE SEQUENCE [LARGE SCALE GENOMIC DNA]</scope>
    <source>
        <strain evidence="4 5">HSL3-1</strain>
    </source>
</reference>
<feature type="repeat" description="ANK" evidence="3">
    <location>
        <begin position="100"/>
        <end position="132"/>
    </location>
</feature>
<dbReference type="EMBL" id="CP147920">
    <property type="protein sequence ID" value="XAU16310.1"/>
    <property type="molecule type" value="Genomic_DNA"/>
</dbReference>
<dbReference type="InterPro" id="IPR036770">
    <property type="entry name" value="Ankyrin_rpt-contain_sf"/>
</dbReference>
<dbReference type="Proteomes" id="UP001447842">
    <property type="component" value="Chromosome"/>
</dbReference>
<evidence type="ECO:0000256" key="3">
    <source>
        <dbReference type="PROSITE-ProRule" id="PRU00023"/>
    </source>
</evidence>